<dbReference type="eggNOG" id="COG0842">
    <property type="taxonomic scope" value="Bacteria"/>
</dbReference>
<protein>
    <submittedName>
        <fullName evidence="7">ABC-2 type transport system permease protein</fullName>
    </submittedName>
</protein>
<dbReference type="PANTHER" id="PTHR43027:SF2">
    <property type="entry name" value="TRANSPORT PERMEASE PROTEIN"/>
    <property type="match status" value="1"/>
</dbReference>
<reference evidence="8" key="1">
    <citation type="submission" date="2016-10" db="EMBL/GenBank/DDBJ databases">
        <authorList>
            <person name="Varghese N."/>
        </authorList>
    </citation>
    <scope>NUCLEOTIDE SEQUENCE [LARGE SCALE GENOMIC DNA]</scope>
    <source>
        <strain evidence="8">DSM 45096 / BCRC 16803 / CGMCC 4.1857 / CIP 109030 / JCM 12277 / KCTC 19219 / NBRC 100920 / 33214</strain>
    </source>
</reference>
<gene>
    <name evidence="7" type="ORF">SAMN05414137_111102</name>
</gene>
<dbReference type="RefSeq" id="WP_042449106.1">
    <property type="nucleotide sequence ID" value="NZ_BBPN01000015.1"/>
</dbReference>
<dbReference type="GO" id="GO:0016020">
    <property type="term" value="C:membrane"/>
    <property type="evidence" value="ECO:0007669"/>
    <property type="project" value="UniProtKB-SubCell"/>
</dbReference>
<keyword evidence="4 5" id="KW-0472">Membrane</keyword>
<feature type="transmembrane region" description="Helical" evidence="5">
    <location>
        <begin position="21"/>
        <end position="40"/>
    </location>
</feature>
<dbReference type="STRING" id="235985.SAMN05414137_111102"/>
<name>A0A1H7S2A3_STRJI</name>
<dbReference type="EMBL" id="FOAZ01000011">
    <property type="protein sequence ID" value="SEL66446.1"/>
    <property type="molecule type" value="Genomic_DNA"/>
</dbReference>
<feature type="transmembrane region" description="Helical" evidence="5">
    <location>
        <begin position="165"/>
        <end position="185"/>
    </location>
</feature>
<evidence type="ECO:0000313" key="7">
    <source>
        <dbReference type="EMBL" id="SEL66446.1"/>
    </source>
</evidence>
<dbReference type="PANTHER" id="PTHR43027">
    <property type="entry name" value="DOXORUBICIN RESISTANCE ABC TRANSPORTER PERMEASE PROTEIN DRRC-RELATED"/>
    <property type="match status" value="1"/>
</dbReference>
<feature type="transmembrane region" description="Helical" evidence="5">
    <location>
        <begin position="197"/>
        <end position="228"/>
    </location>
</feature>
<evidence type="ECO:0000256" key="2">
    <source>
        <dbReference type="ARBA" id="ARBA00022692"/>
    </source>
</evidence>
<comment type="subcellular location">
    <subcellularLocation>
        <location evidence="1">Membrane</location>
        <topology evidence="1">Multi-pass membrane protein</topology>
    </subcellularLocation>
</comment>
<accession>A0A1H7S2A3</accession>
<keyword evidence="3 5" id="KW-1133">Transmembrane helix</keyword>
<dbReference type="Proteomes" id="UP000183015">
    <property type="component" value="Unassembled WGS sequence"/>
</dbReference>
<dbReference type="OrthoDB" id="9778589at2"/>
<sequence>MKAFLSLSRSLLVSNARDRTWLFFTVLFPLMFLLLFGVLFKGGSAAHSTVLQVGPVSVLDRMTPAQRAELGRSLTIKRDDNLSDALKQVRDGTDDGALQQTASGQLLLHFSAGDATRAATVQGLVDAVVQQANQDATGRPPAWTLTTAQVEDQSTKPIQYLTPGLLGWAIATSGTFSAALTLVAWRRKRILRRLRLAPVSLTAVVAAPTAVTLVVALVQTAVFLGVATLPYYGLRLTGDWWLAVPLVLSGSVCFMSIGLLAGSFAKTENAAQSVAQLIVLPMAFLSGSFFPLDFAPGWVQSVAQVMPLHHLSAAMQDVLSRGKGVDAALPTIGGLLALAVVLCAVSLRLFRWDDA</sequence>
<keyword evidence="2 5" id="KW-0812">Transmembrane</keyword>
<dbReference type="AlphaFoldDB" id="A0A1H7S2A3"/>
<feature type="transmembrane region" description="Helical" evidence="5">
    <location>
        <begin position="274"/>
        <end position="292"/>
    </location>
</feature>
<organism evidence="7 8">
    <name type="scientific">Streptacidiphilus jiangxiensis</name>
    <dbReference type="NCBI Taxonomy" id="235985"/>
    <lineage>
        <taxon>Bacteria</taxon>
        <taxon>Bacillati</taxon>
        <taxon>Actinomycetota</taxon>
        <taxon>Actinomycetes</taxon>
        <taxon>Kitasatosporales</taxon>
        <taxon>Streptomycetaceae</taxon>
        <taxon>Streptacidiphilus</taxon>
    </lineage>
</organism>
<dbReference type="PROSITE" id="PS51012">
    <property type="entry name" value="ABC_TM2"/>
    <property type="match status" value="1"/>
</dbReference>
<feature type="transmembrane region" description="Helical" evidence="5">
    <location>
        <begin position="327"/>
        <end position="350"/>
    </location>
</feature>
<evidence type="ECO:0000256" key="3">
    <source>
        <dbReference type="ARBA" id="ARBA00022989"/>
    </source>
</evidence>
<keyword evidence="8" id="KW-1185">Reference proteome</keyword>
<dbReference type="InterPro" id="IPR047817">
    <property type="entry name" value="ABC2_TM_bact-type"/>
</dbReference>
<evidence type="ECO:0000313" key="8">
    <source>
        <dbReference type="Proteomes" id="UP000183015"/>
    </source>
</evidence>
<feature type="domain" description="ABC transmembrane type-2" evidence="6">
    <location>
        <begin position="118"/>
        <end position="353"/>
    </location>
</feature>
<evidence type="ECO:0000259" key="6">
    <source>
        <dbReference type="PROSITE" id="PS51012"/>
    </source>
</evidence>
<evidence type="ECO:0000256" key="4">
    <source>
        <dbReference type="ARBA" id="ARBA00023136"/>
    </source>
</evidence>
<dbReference type="GO" id="GO:0140359">
    <property type="term" value="F:ABC-type transporter activity"/>
    <property type="evidence" value="ECO:0007669"/>
    <property type="project" value="InterPro"/>
</dbReference>
<proteinExistence type="predicted"/>
<dbReference type="InterPro" id="IPR052902">
    <property type="entry name" value="ABC-2_transporter"/>
</dbReference>
<evidence type="ECO:0000256" key="1">
    <source>
        <dbReference type="ARBA" id="ARBA00004141"/>
    </source>
</evidence>
<evidence type="ECO:0000256" key="5">
    <source>
        <dbReference type="SAM" id="Phobius"/>
    </source>
</evidence>
<dbReference type="Pfam" id="PF12698">
    <property type="entry name" value="ABC2_membrane_3"/>
    <property type="match status" value="1"/>
</dbReference>
<dbReference type="InterPro" id="IPR013525">
    <property type="entry name" value="ABC2_TM"/>
</dbReference>
<feature type="transmembrane region" description="Helical" evidence="5">
    <location>
        <begin position="240"/>
        <end position="262"/>
    </location>
</feature>